<keyword evidence="3 6" id="KW-0175">Coiled coil</keyword>
<organism evidence="8 9">
    <name type="scientific">Pneumocystis wakefieldiae</name>
    <dbReference type="NCBI Taxonomy" id="38082"/>
    <lineage>
        <taxon>Eukaryota</taxon>
        <taxon>Fungi</taxon>
        <taxon>Dikarya</taxon>
        <taxon>Ascomycota</taxon>
        <taxon>Taphrinomycotina</taxon>
        <taxon>Pneumocystomycetes</taxon>
        <taxon>Pneumocystaceae</taxon>
        <taxon>Pneumocystis</taxon>
    </lineage>
</organism>
<evidence type="ECO:0000313" key="8">
    <source>
        <dbReference type="EMBL" id="QSL66403.1"/>
    </source>
</evidence>
<evidence type="ECO:0000256" key="6">
    <source>
        <dbReference type="SAM" id="Coils"/>
    </source>
</evidence>
<dbReference type="Proteomes" id="UP000663699">
    <property type="component" value="Chromosome 11"/>
</dbReference>
<dbReference type="EMBL" id="CP054542">
    <property type="protein sequence ID" value="QSL66403.1"/>
    <property type="molecule type" value="Genomic_DNA"/>
</dbReference>
<keyword evidence="4 5" id="KW-0539">Nucleus</keyword>
<dbReference type="PIRSF" id="PIRSF026991">
    <property type="entry name" value="Mnd1"/>
    <property type="match status" value="1"/>
</dbReference>
<sequence>MSKKGLSLAEKRARLEELFHESKEFFQLKEIEKKGYQEKKIVLQSIKDILQSLVDDGIVKMDKIGTSNYFWSFPSEARQSRQLRIATMEKQLETLQAETQALQDKINEETSQRKDSQLRTSLLKNVAEKEKKHTDILSKLELYRDSDPAIVEAKEKAIQVAKEAANRWTGTWDIFLSNTLLIYTRQCFNFTKLLRK</sequence>
<evidence type="ECO:0000256" key="4">
    <source>
        <dbReference type="ARBA" id="ARBA00023242"/>
    </source>
</evidence>
<proteinExistence type="inferred from homology"/>
<comment type="function">
    <text evidence="5">Required for proper homologous chromosome pairing and efficient cross-over and intragenic recombination during meiosis.</text>
</comment>
<dbReference type="InterPro" id="IPR040453">
    <property type="entry name" value="Mnd1_HTH"/>
</dbReference>
<evidence type="ECO:0000256" key="1">
    <source>
        <dbReference type="ARBA" id="ARBA00004123"/>
    </source>
</evidence>
<dbReference type="GO" id="GO:0005634">
    <property type="term" value="C:nucleus"/>
    <property type="evidence" value="ECO:0007669"/>
    <property type="project" value="UniProtKB-SubCell"/>
</dbReference>
<evidence type="ECO:0000256" key="2">
    <source>
        <dbReference type="ARBA" id="ARBA00005981"/>
    </source>
</evidence>
<reference evidence="8" key="1">
    <citation type="submission" date="2020-06" db="EMBL/GenBank/DDBJ databases">
        <title>Genomes of multiple members of Pneumocystis genus reveal paths to human pathogen Pneumocystis jirovecii.</title>
        <authorList>
            <person name="Cisse O.H."/>
            <person name="Ma L."/>
            <person name="Dekker J."/>
            <person name="Khil P."/>
            <person name="Jo J."/>
            <person name="Brenchley J."/>
            <person name="Blair R."/>
            <person name="Pahar B."/>
            <person name="Chabe M."/>
            <person name="Van Rompay K.A."/>
            <person name="Keesler R."/>
            <person name="Sukura A."/>
            <person name="Hirsch V."/>
            <person name="Kutty G."/>
            <person name="Liu Y."/>
            <person name="Peng L."/>
            <person name="Chen J."/>
            <person name="Song J."/>
            <person name="Weissenbacher-Lang C."/>
            <person name="Xu J."/>
            <person name="Upham N.S."/>
            <person name="Stajich J.E."/>
            <person name="Cuomo C.A."/>
            <person name="Cushion M.T."/>
            <person name="Kovacs J.A."/>
        </authorList>
    </citation>
    <scope>NUCLEOTIDE SEQUENCE</scope>
    <source>
        <strain evidence="8">2A</strain>
    </source>
</reference>
<dbReference type="OrthoDB" id="9978204at2759"/>
<protein>
    <recommendedName>
        <fullName evidence="5">Meiotic nuclear division protein 1</fullName>
    </recommendedName>
</protein>
<evidence type="ECO:0000313" key="9">
    <source>
        <dbReference type="Proteomes" id="UP000663699"/>
    </source>
</evidence>
<evidence type="ECO:0000259" key="7">
    <source>
        <dbReference type="Pfam" id="PF03962"/>
    </source>
</evidence>
<dbReference type="InterPro" id="IPR005647">
    <property type="entry name" value="Mnd1"/>
</dbReference>
<dbReference type="GO" id="GO:0007131">
    <property type="term" value="P:reciprocal meiotic recombination"/>
    <property type="evidence" value="ECO:0007669"/>
    <property type="project" value="InterPro"/>
</dbReference>
<name>A0A899G0S6_9ASCO</name>
<feature type="domain" description="Mnd1 HTH" evidence="7">
    <location>
        <begin position="15"/>
        <end position="74"/>
    </location>
</feature>
<gene>
    <name evidence="8" type="ORF">MERGE_000782</name>
</gene>
<comment type="subcellular location">
    <subcellularLocation>
        <location evidence="1 5">Nucleus</location>
    </subcellularLocation>
</comment>
<evidence type="ECO:0000256" key="5">
    <source>
        <dbReference type="PIRNR" id="PIRNR026991"/>
    </source>
</evidence>
<comment type="similarity">
    <text evidence="2 5">Belongs to the MND1 family.</text>
</comment>
<dbReference type="Pfam" id="PF03962">
    <property type="entry name" value="Mnd1"/>
    <property type="match status" value="1"/>
</dbReference>
<evidence type="ECO:0000256" key="3">
    <source>
        <dbReference type="ARBA" id="ARBA00023054"/>
    </source>
</evidence>
<dbReference type="GO" id="GO:0003690">
    <property type="term" value="F:double-stranded DNA binding"/>
    <property type="evidence" value="ECO:0007669"/>
    <property type="project" value="InterPro"/>
</dbReference>
<dbReference type="AlphaFoldDB" id="A0A899G0S6"/>
<keyword evidence="9" id="KW-1185">Reference proteome</keyword>
<feature type="coiled-coil region" evidence="6">
    <location>
        <begin position="78"/>
        <end position="112"/>
    </location>
</feature>
<accession>A0A899G0S6</accession>